<accession>L9XT45</accession>
<feature type="region of interest" description="Disordered" evidence="1">
    <location>
        <begin position="484"/>
        <end position="511"/>
    </location>
</feature>
<keyword evidence="2" id="KW-0812">Transmembrane</keyword>
<dbReference type="OrthoDB" id="9576at2157"/>
<feature type="transmembrane region" description="Helical" evidence="2">
    <location>
        <begin position="14"/>
        <end position="35"/>
    </location>
</feature>
<evidence type="ECO:0000313" key="6">
    <source>
        <dbReference type="Proteomes" id="UP000011632"/>
    </source>
</evidence>
<proteinExistence type="predicted"/>
<dbReference type="GO" id="GO:0020037">
    <property type="term" value="F:heme binding"/>
    <property type="evidence" value="ECO:0007669"/>
    <property type="project" value="TreeGrafter"/>
</dbReference>
<dbReference type="SUPFAM" id="SSF81296">
    <property type="entry name" value="E set domains"/>
    <property type="match status" value="1"/>
</dbReference>
<name>L9XT45_9EURY</name>
<dbReference type="GO" id="GO:0030151">
    <property type="term" value="F:molybdenum ion binding"/>
    <property type="evidence" value="ECO:0007669"/>
    <property type="project" value="InterPro"/>
</dbReference>
<keyword evidence="2" id="KW-0472">Membrane</keyword>
<dbReference type="SUPFAM" id="SSF56524">
    <property type="entry name" value="Oxidoreductase molybdopterin-binding domain"/>
    <property type="match status" value="1"/>
</dbReference>
<dbReference type="Pfam" id="PF03404">
    <property type="entry name" value="Mo-co_dimer"/>
    <property type="match status" value="1"/>
</dbReference>
<feature type="transmembrane region" description="Helical" evidence="2">
    <location>
        <begin position="47"/>
        <end position="68"/>
    </location>
</feature>
<dbReference type="EMBL" id="AOID01000048">
    <property type="protein sequence ID" value="ELY64969.1"/>
    <property type="molecule type" value="Genomic_DNA"/>
</dbReference>
<protein>
    <submittedName>
        <fullName evidence="5">Oxidoreductase molybdopterin binding protein</fullName>
    </submittedName>
</protein>
<dbReference type="InterPro" id="IPR000572">
    <property type="entry name" value="OxRdtase_Mopterin-bd_dom"/>
</dbReference>
<keyword evidence="2" id="KW-1133">Transmembrane helix</keyword>
<reference evidence="5 6" key="1">
    <citation type="journal article" date="2014" name="PLoS Genet.">
        <title>Phylogenetically driven sequencing of extremely halophilic archaea reveals strategies for static and dynamic osmo-response.</title>
        <authorList>
            <person name="Becker E.A."/>
            <person name="Seitzer P.M."/>
            <person name="Tritt A."/>
            <person name="Larsen D."/>
            <person name="Krusor M."/>
            <person name="Yao A.I."/>
            <person name="Wu D."/>
            <person name="Madern D."/>
            <person name="Eisen J.A."/>
            <person name="Darling A.E."/>
            <person name="Facciotti M.T."/>
        </authorList>
    </citation>
    <scope>NUCLEOTIDE SEQUENCE [LARGE SCALE GENOMIC DNA]</scope>
    <source>
        <strain evidence="5 6">JCM 10478</strain>
    </source>
</reference>
<dbReference type="GO" id="GO:0043546">
    <property type="term" value="F:molybdopterin cofactor binding"/>
    <property type="evidence" value="ECO:0007669"/>
    <property type="project" value="TreeGrafter"/>
</dbReference>
<dbReference type="InterPro" id="IPR014756">
    <property type="entry name" value="Ig_E-set"/>
</dbReference>
<evidence type="ECO:0000259" key="4">
    <source>
        <dbReference type="Pfam" id="PF03404"/>
    </source>
</evidence>
<comment type="caution">
    <text evidence="5">The sequence shown here is derived from an EMBL/GenBank/DDBJ whole genome shotgun (WGS) entry which is preliminary data.</text>
</comment>
<dbReference type="PATRIC" id="fig|1227496.3.peg.3265"/>
<dbReference type="AlphaFoldDB" id="L9XT45"/>
<dbReference type="Pfam" id="PF00174">
    <property type="entry name" value="Oxidored_molyb"/>
    <property type="match status" value="1"/>
</dbReference>
<organism evidence="5 6">
    <name type="scientific">Natrinema versiforme JCM 10478</name>
    <dbReference type="NCBI Taxonomy" id="1227496"/>
    <lineage>
        <taxon>Archaea</taxon>
        <taxon>Methanobacteriati</taxon>
        <taxon>Methanobacteriota</taxon>
        <taxon>Stenosarchaea group</taxon>
        <taxon>Halobacteria</taxon>
        <taxon>Halobacteriales</taxon>
        <taxon>Natrialbaceae</taxon>
        <taxon>Natrinema</taxon>
    </lineage>
</organism>
<dbReference type="STRING" id="1227496.C489_16181"/>
<gene>
    <name evidence="5" type="ORF">C489_16181</name>
</gene>
<dbReference type="InterPro" id="IPR005066">
    <property type="entry name" value="MoCF_OxRdtse_dimer"/>
</dbReference>
<dbReference type="Gene3D" id="3.90.420.10">
    <property type="entry name" value="Oxidoreductase, molybdopterin-binding domain"/>
    <property type="match status" value="1"/>
</dbReference>
<keyword evidence="6" id="KW-1185">Reference proteome</keyword>
<feature type="transmembrane region" description="Helical" evidence="2">
    <location>
        <begin position="74"/>
        <end position="98"/>
    </location>
</feature>
<evidence type="ECO:0000256" key="1">
    <source>
        <dbReference type="SAM" id="MobiDB-lite"/>
    </source>
</evidence>
<feature type="domain" description="Moybdenum cofactor oxidoreductase dimerisation" evidence="4">
    <location>
        <begin position="418"/>
        <end position="486"/>
    </location>
</feature>
<feature type="transmembrane region" description="Helical" evidence="2">
    <location>
        <begin position="173"/>
        <end position="192"/>
    </location>
</feature>
<dbReference type="GO" id="GO:0008482">
    <property type="term" value="F:sulfite oxidase activity"/>
    <property type="evidence" value="ECO:0007669"/>
    <property type="project" value="TreeGrafter"/>
</dbReference>
<feature type="domain" description="Oxidoreductase molybdopterin-binding" evidence="3">
    <location>
        <begin position="249"/>
        <end position="392"/>
    </location>
</feature>
<dbReference type="Proteomes" id="UP000011632">
    <property type="component" value="Unassembled WGS sequence"/>
</dbReference>
<evidence type="ECO:0000259" key="3">
    <source>
        <dbReference type="Pfam" id="PF00174"/>
    </source>
</evidence>
<dbReference type="RefSeq" id="WP_006432328.1">
    <property type="nucleotide sequence ID" value="NZ_AOID01000048.1"/>
</dbReference>
<evidence type="ECO:0000313" key="5">
    <source>
        <dbReference type="EMBL" id="ELY64969.1"/>
    </source>
</evidence>
<sequence>MSRIRGALARLRPWLPPIAVALAAGLAAVGGSYLSVGRRPGFVATPIDRFVIVASPDALVAFAITELGTLGHQLAFLTAIALTCVLFGLAALPGVLLLWDRGPALGPSSIRASTLAGVVAGTVLPGLVAFGLTRSPVSSIAAAAGAGLVVLVVAVTTVFAADGDTAPGSFGRRRVLGAVGSAIGLSALGVFVRGTGEDSVPSAFDVPEDSRPDVRELLTRAKDQSLAVEGLEPLVSTDFYEVDIANVNPAVDREAWTLSITGAVEAEQEYDIADIEAMDVEDRFVTLRCVGDQLNGRQMDTALWSGVPVAALLEDANPQGDRVVLHGADSYYNEFPIEALWPGLLASRMNGRPLPRAHGAPARVLVPGHWGEINVKWVTEIEVRDEDTRGYWEHRGWHGTGPVETVAKLWQVNHLGGGRIEVAGHAYAGTRGIDAVEVSTDDGDTWVEAELSDPLPGDDVWRQWRYEYGAAGTHDVIVRARDGDGNLQIPEEDGPKPDGATGWVTKTVRPQ</sequence>
<dbReference type="PANTHER" id="PTHR19372:SF7">
    <property type="entry name" value="SULFITE OXIDASE, MITOCHONDRIAL"/>
    <property type="match status" value="1"/>
</dbReference>
<dbReference type="Gene3D" id="2.60.40.650">
    <property type="match status" value="1"/>
</dbReference>
<feature type="transmembrane region" description="Helical" evidence="2">
    <location>
        <begin position="110"/>
        <end position="133"/>
    </location>
</feature>
<feature type="transmembrane region" description="Helical" evidence="2">
    <location>
        <begin position="139"/>
        <end position="161"/>
    </location>
</feature>
<dbReference type="GO" id="GO:0006790">
    <property type="term" value="P:sulfur compound metabolic process"/>
    <property type="evidence" value="ECO:0007669"/>
    <property type="project" value="TreeGrafter"/>
</dbReference>
<dbReference type="InterPro" id="IPR036374">
    <property type="entry name" value="OxRdtase_Mopterin-bd_sf"/>
</dbReference>
<evidence type="ECO:0000256" key="2">
    <source>
        <dbReference type="SAM" id="Phobius"/>
    </source>
</evidence>
<dbReference type="PANTHER" id="PTHR19372">
    <property type="entry name" value="SULFITE REDUCTASE"/>
    <property type="match status" value="1"/>
</dbReference>